<name>A0A371CIX0_9APHY</name>
<dbReference type="AlphaFoldDB" id="A0A371CIX0"/>
<dbReference type="EMBL" id="KZ857574">
    <property type="protein sequence ID" value="RDX40225.1"/>
    <property type="molecule type" value="Genomic_DNA"/>
</dbReference>
<keyword evidence="2" id="KW-1185">Reference proteome</keyword>
<dbReference type="Proteomes" id="UP000256964">
    <property type="component" value="Unassembled WGS sequence"/>
</dbReference>
<dbReference type="InterPro" id="IPR032675">
    <property type="entry name" value="LRR_dom_sf"/>
</dbReference>
<evidence type="ECO:0008006" key="3">
    <source>
        <dbReference type="Google" id="ProtNLM"/>
    </source>
</evidence>
<dbReference type="SUPFAM" id="SSF52047">
    <property type="entry name" value="RNI-like"/>
    <property type="match status" value="1"/>
</dbReference>
<accession>A0A371CIX0</accession>
<evidence type="ECO:0000313" key="1">
    <source>
        <dbReference type="EMBL" id="RDX40225.1"/>
    </source>
</evidence>
<dbReference type="Gene3D" id="3.80.10.10">
    <property type="entry name" value="Ribonuclease Inhibitor"/>
    <property type="match status" value="1"/>
</dbReference>
<gene>
    <name evidence="1" type="ORF">OH76DRAFT_1490475</name>
</gene>
<sequence length="400" mass="45497">MSRPGRPPPALPLELLNHVVDYLDGDNLSLQNCALTCHALLWRARGHLFREISLRGMLSQRFARLADANPRIALLLRSVKIYDIELWTPPEKMLRFSLLANLRSLILYRATFEFLDSLFQIIEALPALEHLACHDMTAGQFSDYLGYDADGGGHLSGLRPPTPDPRPFCPKLRTLVVKHGYVDQDAFARRFMELGVSEHLESLDVSFGATDRHLHWIPVVRAARGTLQHLSMSVSEERISHTLRALQQYDDPYTFVGDALAGCAFLTSLCLKHRPELTPREVEPFHFLEAFCELFERPEVPLPALEQVTLGMVDRDGQMVSAEPHVCTRLARALLARTRYPRFRAIVVDVQSQSYARYNRTWRTRGVVGEQKQELLDRWRAAFADFEGHSGVSLDVNFTL</sequence>
<proteinExistence type="predicted"/>
<evidence type="ECO:0000313" key="2">
    <source>
        <dbReference type="Proteomes" id="UP000256964"/>
    </source>
</evidence>
<dbReference type="OrthoDB" id="2758680at2759"/>
<organism evidence="1 2">
    <name type="scientific">Lentinus brumalis</name>
    <dbReference type="NCBI Taxonomy" id="2498619"/>
    <lineage>
        <taxon>Eukaryota</taxon>
        <taxon>Fungi</taxon>
        <taxon>Dikarya</taxon>
        <taxon>Basidiomycota</taxon>
        <taxon>Agaricomycotina</taxon>
        <taxon>Agaricomycetes</taxon>
        <taxon>Polyporales</taxon>
        <taxon>Polyporaceae</taxon>
        <taxon>Lentinus</taxon>
    </lineage>
</organism>
<protein>
    <recommendedName>
        <fullName evidence="3">F-box domain-containing protein</fullName>
    </recommendedName>
</protein>
<reference evidence="1 2" key="1">
    <citation type="journal article" date="2018" name="Biotechnol. Biofuels">
        <title>Integrative visual omics of the white-rot fungus Polyporus brumalis exposes the biotechnological potential of its oxidative enzymes for delignifying raw plant biomass.</title>
        <authorList>
            <person name="Miyauchi S."/>
            <person name="Rancon A."/>
            <person name="Drula E."/>
            <person name="Hage H."/>
            <person name="Chaduli D."/>
            <person name="Favel A."/>
            <person name="Grisel S."/>
            <person name="Henrissat B."/>
            <person name="Herpoel-Gimbert I."/>
            <person name="Ruiz-Duenas F.J."/>
            <person name="Chevret D."/>
            <person name="Hainaut M."/>
            <person name="Lin J."/>
            <person name="Wang M."/>
            <person name="Pangilinan J."/>
            <person name="Lipzen A."/>
            <person name="Lesage-Meessen L."/>
            <person name="Navarro D."/>
            <person name="Riley R."/>
            <person name="Grigoriev I.V."/>
            <person name="Zhou S."/>
            <person name="Raouche S."/>
            <person name="Rosso M.N."/>
        </authorList>
    </citation>
    <scope>NUCLEOTIDE SEQUENCE [LARGE SCALE GENOMIC DNA]</scope>
    <source>
        <strain evidence="1 2">BRFM 1820</strain>
    </source>
</reference>